<keyword evidence="3" id="KW-1185">Reference proteome</keyword>
<name>A0ABN4V315_9BIFI</name>
<evidence type="ECO:0000313" key="2">
    <source>
        <dbReference type="EMBL" id="APW18576.1"/>
    </source>
</evidence>
<feature type="transmembrane region" description="Helical" evidence="1">
    <location>
        <begin position="97"/>
        <end position="117"/>
    </location>
</feature>
<keyword evidence="1" id="KW-1133">Transmembrane helix</keyword>
<dbReference type="Proteomes" id="UP000186260">
    <property type="component" value="Chromosome"/>
</dbReference>
<protein>
    <recommendedName>
        <fullName evidence="4">Zinc ribbon domain-containing protein</fullName>
    </recommendedName>
</protein>
<feature type="transmembrane region" description="Helical" evidence="1">
    <location>
        <begin position="58"/>
        <end position="77"/>
    </location>
</feature>
<evidence type="ECO:0000256" key="1">
    <source>
        <dbReference type="SAM" id="Phobius"/>
    </source>
</evidence>
<sequence length="209" mass="23872">MKDKFSKSNINTVSGNVFNGPTNIVFGNNTDFNGNSSGKTATYTPEPVWRSPITMAILSWRGIFISLIRIFPFYKLFEPLINLFTNKSIQINANNNIIYWGILAIVIIILLAIIVWLRDITKRETRHPLFFNYAISGLGRKLTIEKIHIEKCPICGGTMKYFNKAVEWRDTTYPNGKTKREVTKKVPALQCKRNPDHFCEVDPAADKIN</sequence>
<proteinExistence type="predicted"/>
<dbReference type="EMBL" id="CP019058">
    <property type="protein sequence ID" value="APW18576.1"/>
    <property type="molecule type" value="Genomic_DNA"/>
</dbReference>
<accession>A0ABN4V315</accession>
<keyword evidence="1" id="KW-0472">Membrane</keyword>
<keyword evidence="1" id="KW-0812">Transmembrane</keyword>
<reference evidence="3" key="1">
    <citation type="submission" date="2017-01" db="EMBL/GenBank/DDBJ databases">
        <title>Gardnerella vaginalis bacteremia associated with severe acute encephalopathy in a young female patient: Case Report and characterization of the isolate.</title>
        <authorList>
            <person name="Tankovic J."/>
            <person name="Timinskas A."/>
            <person name="Zilnyte M."/>
            <person name="Janulaitiene M."/>
            <person name="Zvirbliene A."/>
            <person name="Pleckaityte M."/>
        </authorList>
    </citation>
    <scope>NUCLEOTIDE SEQUENCE [LARGE SCALE GENOMIC DNA]</scope>
    <source>
        <strain evidence="3">GV37</strain>
    </source>
</reference>
<evidence type="ECO:0000313" key="3">
    <source>
        <dbReference type="Proteomes" id="UP000186260"/>
    </source>
</evidence>
<dbReference type="RefSeq" id="WP_076002753.1">
    <property type="nucleotide sequence ID" value="NZ_CP019058.1"/>
</dbReference>
<evidence type="ECO:0008006" key="4">
    <source>
        <dbReference type="Google" id="ProtNLM"/>
    </source>
</evidence>
<organism evidence="2 3">
    <name type="scientific">Gardnerella swidsinskii</name>
    <dbReference type="NCBI Taxonomy" id="2792979"/>
    <lineage>
        <taxon>Bacteria</taxon>
        <taxon>Bacillati</taxon>
        <taxon>Actinomycetota</taxon>
        <taxon>Actinomycetes</taxon>
        <taxon>Bifidobacteriales</taxon>
        <taxon>Bifidobacteriaceae</taxon>
        <taxon>Gardnerella</taxon>
    </lineage>
</organism>
<gene>
    <name evidence="2" type="ORF">BVL65_03080</name>
</gene>